<proteinExistence type="predicted"/>
<reference evidence="1 2" key="1">
    <citation type="submission" date="2017-06" db="EMBL/GenBank/DDBJ databases">
        <title>Ensifer strains isolated from leguminous trees and herbs display diverse denitrification phenotypes with some acting as strong N2O sinks.</title>
        <authorList>
            <person name="Woliy K."/>
            <person name="Mania D."/>
            <person name="Bakken L.R."/>
            <person name="Frostegard A."/>
        </authorList>
    </citation>
    <scope>NUCLEOTIDE SEQUENCE [LARGE SCALE GENOMIC DNA]</scope>
    <source>
        <strain evidence="1 2">AC50a</strain>
    </source>
</reference>
<dbReference type="AlphaFoldDB" id="A0A2J0Z1K6"/>
<gene>
    <name evidence="1" type="ORF">CEJ86_15090</name>
</gene>
<dbReference type="Proteomes" id="UP000231987">
    <property type="component" value="Unassembled WGS sequence"/>
</dbReference>
<evidence type="ECO:0000313" key="2">
    <source>
        <dbReference type="Proteomes" id="UP000231987"/>
    </source>
</evidence>
<name>A0A2J0Z1K6_RHIML</name>
<protein>
    <submittedName>
        <fullName evidence="1">Uncharacterized protein</fullName>
    </submittedName>
</protein>
<sequence>MKVKSKALAGLFEARKTVARSTLAVMLAVTTWGCSSTVSQETTASIAREVGYPLPERKPAPGKQAVTQKTPKLVRSAYLGRAPYVCTPSGFGSTSRCFLR</sequence>
<evidence type="ECO:0000313" key="1">
    <source>
        <dbReference type="EMBL" id="PJR14385.1"/>
    </source>
</evidence>
<dbReference type="EMBL" id="NJGD01000006">
    <property type="protein sequence ID" value="PJR14385.1"/>
    <property type="molecule type" value="Genomic_DNA"/>
</dbReference>
<comment type="caution">
    <text evidence="1">The sequence shown here is derived from an EMBL/GenBank/DDBJ whole genome shotgun (WGS) entry which is preliminary data.</text>
</comment>
<dbReference type="RefSeq" id="WP_100672325.1">
    <property type="nucleotide sequence ID" value="NZ_NJGD01000006.1"/>
</dbReference>
<organism evidence="1 2">
    <name type="scientific">Rhizobium meliloti</name>
    <name type="common">Ensifer meliloti</name>
    <name type="synonym">Sinorhizobium meliloti</name>
    <dbReference type="NCBI Taxonomy" id="382"/>
    <lineage>
        <taxon>Bacteria</taxon>
        <taxon>Pseudomonadati</taxon>
        <taxon>Pseudomonadota</taxon>
        <taxon>Alphaproteobacteria</taxon>
        <taxon>Hyphomicrobiales</taxon>
        <taxon>Rhizobiaceae</taxon>
        <taxon>Sinorhizobium/Ensifer group</taxon>
        <taxon>Sinorhizobium</taxon>
    </lineage>
</organism>
<accession>A0A2J0Z1K6</accession>